<feature type="region of interest" description="Disordered" evidence="1">
    <location>
        <begin position="935"/>
        <end position="977"/>
    </location>
</feature>
<feature type="compositionally biased region" description="Low complexity" evidence="1">
    <location>
        <begin position="514"/>
        <end position="534"/>
    </location>
</feature>
<feature type="domain" description="Serine aminopeptidase S33" evidence="3">
    <location>
        <begin position="615"/>
        <end position="718"/>
    </location>
</feature>
<keyword evidence="5" id="KW-1185">Reference proteome</keyword>
<feature type="region of interest" description="Disordered" evidence="1">
    <location>
        <begin position="465"/>
        <end position="539"/>
    </location>
</feature>
<dbReference type="InterPro" id="IPR029058">
    <property type="entry name" value="AB_hydrolase_fold"/>
</dbReference>
<dbReference type="PANTHER" id="PTHR43358">
    <property type="entry name" value="ALPHA/BETA-HYDROLASE"/>
    <property type="match status" value="1"/>
</dbReference>
<evidence type="ECO:0000259" key="3">
    <source>
        <dbReference type="Pfam" id="PF12146"/>
    </source>
</evidence>
<dbReference type="PANTHER" id="PTHR43358:SF4">
    <property type="entry name" value="ALPHA_BETA HYDROLASE FOLD-1 DOMAIN-CONTAINING PROTEIN"/>
    <property type="match status" value="1"/>
</dbReference>
<dbReference type="Proteomes" id="UP001516023">
    <property type="component" value="Unassembled WGS sequence"/>
</dbReference>
<keyword evidence="2" id="KW-0812">Transmembrane</keyword>
<name>A0ABD3R8S3_9STRA</name>
<dbReference type="EMBL" id="JABMIG020000004">
    <property type="protein sequence ID" value="KAL3805080.1"/>
    <property type="molecule type" value="Genomic_DNA"/>
</dbReference>
<evidence type="ECO:0000256" key="1">
    <source>
        <dbReference type="SAM" id="MobiDB-lite"/>
    </source>
</evidence>
<reference evidence="4 5" key="1">
    <citation type="journal article" date="2020" name="G3 (Bethesda)">
        <title>Improved Reference Genome for Cyclotella cryptica CCMP332, a Model for Cell Wall Morphogenesis, Salinity Adaptation, and Lipid Production in Diatoms (Bacillariophyta).</title>
        <authorList>
            <person name="Roberts W.R."/>
            <person name="Downey K.M."/>
            <person name="Ruck E.C."/>
            <person name="Traller J.C."/>
            <person name="Alverson A.J."/>
        </authorList>
    </citation>
    <scope>NUCLEOTIDE SEQUENCE [LARGE SCALE GENOMIC DNA]</scope>
    <source>
        <strain evidence="4 5">CCMP332</strain>
    </source>
</reference>
<dbReference type="AlphaFoldDB" id="A0ABD3R8S3"/>
<proteinExistence type="predicted"/>
<accession>A0ABD3R8S3</accession>
<feature type="transmembrane region" description="Helical" evidence="2">
    <location>
        <begin position="309"/>
        <end position="333"/>
    </location>
</feature>
<feature type="compositionally biased region" description="Polar residues" evidence="1">
    <location>
        <begin position="864"/>
        <end position="881"/>
    </location>
</feature>
<dbReference type="SUPFAM" id="SSF53474">
    <property type="entry name" value="alpha/beta-Hydrolases"/>
    <property type="match status" value="1"/>
</dbReference>
<feature type="compositionally biased region" description="Basic and acidic residues" evidence="1">
    <location>
        <begin position="483"/>
        <end position="513"/>
    </location>
</feature>
<keyword evidence="2" id="KW-0472">Membrane</keyword>
<gene>
    <name evidence="4" type="ORF">HJC23_003308</name>
</gene>
<dbReference type="Pfam" id="PF12146">
    <property type="entry name" value="Hydrolase_4"/>
    <property type="match status" value="1"/>
</dbReference>
<feature type="region of interest" description="Disordered" evidence="1">
    <location>
        <begin position="861"/>
        <end position="882"/>
    </location>
</feature>
<feature type="transmembrane region" description="Helical" evidence="2">
    <location>
        <begin position="45"/>
        <end position="67"/>
    </location>
</feature>
<dbReference type="InterPro" id="IPR022742">
    <property type="entry name" value="Hydrolase_4"/>
</dbReference>
<evidence type="ECO:0000313" key="4">
    <source>
        <dbReference type="EMBL" id="KAL3805080.1"/>
    </source>
</evidence>
<organism evidence="4 5">
    <name type="scientific">Cyclotella cryptica</name>
    <dbReference type="NCBI Taxonomy" id="29204"/>
    <lineage>
        <taxon>Eukaryota</taxon>
        <taxon>Sar</taxon>
        <taxon>Stramenopiles</taxon>
        <taxon>Ochrophyta</taxon>
        <taxon>Bacillariophyta</taxon>
        <taxon>Coscinodiscophyceae</taxon>
        <taxon>Thalassiosirophycidae</taxon>
        <taxon>Stephanodiscales</taxon>
        <taxon>Stephanodiscaceae</taxon>
        <taxon>Cyclotella</taxon>
    </lineage>
</organism>
<comment type="caution">
    <text evidence="4">The sequence shown here is derived from an EMBL/GenBank/DDBJ whole genome shotgun (WGS) entry which is preliminary data.</text>
</comment>
<keyword evidence="2" id="KW-1133">Transmembrane helix</keyword>
<feature type="non-terminal residue" evidence="4">
    <location>
        <position position="1"/>
    </location>
</feature>
<protein>
    <recommendedName>
        <fullName evidence="3">Serine aminopeptidase S33 domain-containing protein</fullName>
    </recommendedName>
</protein>
<dbReference type="InterPro" id="IPR052920">
    <property type="entry name" value="DNA-binding_regulatory"/>
</dbReference>
<evidence type="ECO:0000256" key="2">
    <source>
        <dbReference type="SAM" id="Phobius"/>
    </source>
</evidence>
<dbReference type="Gene3D" id="3.40.50.1820">
    <property type="entry name" value="alpha/beta hydrolase"/>
    <property type="match status" value="1"/>
</dbReference>
<sequence length="977" mass="107453">RICHWQAFSTRQEDDTTWDETFRARATEDYTGDQKNRNNTSTMKLSAITTAIAITIGVASAAPAIVWKNGASSSVPSHTSDLIDSRSLMASSLTVGDDSSSALAAVVFVVGRDTNGSEGLRNLASSGKLPSVHERYASADSIHHQVSGVESSRALARDARSVFEGKVVEVTLNEFNRKLSSIAQTTVDSSMEKVSKAEQKRRKEIAQADVLVVSVNPTEDASGIDSSIAAAIDSSSVRNVVLSSVRSVDEVKHARKLAVADRLTKVISSPRSAAARRLEDQANNGNNANNQNNNQQMDGVYYVNMTPNIFAGLLFFFMFVFTAHLGLSCMNMIEGQDVYVKKMPHIGREVNKLKRAANSLLGRYELILSGIHPGRSTAFLHRLRLPPPQTRAKFLACTTTSRALTMGNDQSSVLDEERKMLESLYQISEGRLDTADHAEVNSKVNAGTAAPNCQPTHTLREIEEERRRLQEEEEAERLAGLLDIHDTQHAEYMAERDRMGEGGDNHGGRRRLDSQGSQGSLRQSQQQQQHQQPQPEKGSIGSYVQMAKTGYQELVNAIIRPPRANYREEHLGPPAFTFLGKRFTRTDFTLQTKRGLNLQCSHWEPVERTAVRIPVVIYMHGNASARVEVLPQLTCLLALGVAVFAFDFAGSGKSDGEHVTLGYYEREDLLCVVAHLRATDVVSTIALWGRSMVTALMHGDRDPSIAGMVLDSPFADLTRLCEEMVDKARDHGINVPGFVSSVAIRMIRGSVRRQADFDIKDVSPLAHAEHCFIPALFVAAENDDFIPKAHSLSLHDVYAGDSNMIVVDGDHNSSRPRFMFDSVSIFLQACLQIPPEWQLRIHPSMNVSAPPWRYPGPERGRMVSVSSGRQHLSMQSVTSPTRPAKIDLAEEAAAAVAAGLDYDDEEKDSNINVEDLGMTSERQREIQGSLFRMLGHESNGNDESAANRHNIASLNGEIPNLDDVSDEEDVMVNMSGP</sequence>
<evidence type="ECO:0000313" key="5">
    <source>
        <dbReference type="Proteomes" id="UP001516023"/>
    </source>
</evidence>